<organism evidence="3">
    <name type="scientific">uncultured Microvirga sp</name>
    <dbReference type="NCBI Taxonomy" id="412392"/>
    <lineage>
        <taxon>Bacteria</taxon>
        <taxon>Pseudomonadati</taxon>
        <taxon>Pseudomonadota</taxon>
        <taxon>Alphaproteobacteria</taxon>
        <taxon>Hyphomicrobiales</taxon>
        <taxon>Methylobacteriaceae</taxon>
        <taxon>Microvirga</taxon>
        <taxon>environmental samples</taxon>
    </lineage>
</organism>
<evidence type="ECO:0000313" key="3">
    <source>
        <dbReference type="EMBL" id="CAA9311588.1"/>
    </source>
</evidence>
<feature type="chain" id="PRO_5026810047" evidence="2">
    <location>
        <begin position="21"/>
        <end position="97"/>
    </location>
</feature>
<reference evidence="3" key="1">
    <citation type="submission" date="2020-02" db="EMBL/GenBank/DDBJ databases">
        <authorList>
            <person name="Meier V. D."/>
        </authorList>
    </citation>
    <scope>NUCLEOTIDE SEQUENCE</scope>
    <source>
        <strain evidence="3">AVDCRST_MAG90</strain>
    </source>
</reference>
<name>A0A6J4KP96_9HYPH</name>
<accession>A0A6J4KP96</accession>
<dbReference type="Gene3D" id="3.40.190.10">
    <property type="entry name" value="Periplasmic binding protein-like II"/>
    <property type="match status" value="1"/>
</dbReference>
<protein>
    <submittedName>
        <fullName evidence="3">Oligopeptide ABC transporter, periplasmic oligopeptide-binding protein OppA</fullName>
    </submittedName>
</protein>
<keyword evidence="2" id="KW-0732">Signal</keyword>
<sequence length="97" mass="10183">MRSRALALALSLSISLTPSALRPQAEPERAVRIVGPWEIGGLDPAQSGYVFSRMQAAETLATVDEAGLVVPHLAERWTASRGGSPCGPTPSSTMARP</sequence>
<dbReference type="EMBL" id="CADCUC010000090">
    <property type="protein sequence ID" value="CAA9311588.1"/>
    <property type="molecule type" value="Genomic_DNA"/>
</dbReference>
<evidence type="ECO:0000256" key="2">
    <source>
        <dbReference type="SAM" id="SignalP"/>
    </source>
</evidence>
<gene>
    <name evidence="3" type="ORF">AVDCRST_MAG90-477</name>
</gene>
<dbReference type="AlphaFoldDB" id="A0A6J4KP96"/>
<feature type="region of interest" description="Disordered" evidence="1">
    <location>
        <begin position="78"/>
        <end position="97"/>
    </location>
</feature>
<evidence type="ECO:0000256" key="1">
    <source>
        <dbReference type="SAM" id="MobiDB-lite"/>
    </source>
</evidence>
<proteinExistence type="predicted"/>
<feature type="signal peptide" evidence="2">
    <location>
        <begin position="1"/>
        <end position="20"/>
    </location>
</feature>